<dbReference type="Proteomes" id="UP001278766">
    <property type="component" value="Unassembled WGS sequence"/>
</dbReference>
<reference evidence="2" key="1">
    <citation type="journal article" date="2023" name="Mol. Phylogenet. Evol.">
        <title>Genome-scale phylogeny and comparative genomics of the fungal order Sordariales.</title>
        <authorList>
            <person name="Hensen N."/>
            <person name="Bonometti L."/>
            <person name="Westerberg I."/>
            <person name="Brannstrom I.O."/>
            <person name="Guillou S."/>
            <person name="Cros-Aarteil S."/>
            <person name="Calhoun S."/>
            <person name="Haridas S."/>
            <person name="Kuo A."/>
            <person name="Mondo S."/>
            <person name="Pangilinan J."/>
            <person name="Riley R."/>
            <person name="LaButti K."/>
            <person name="Andreopoulos B."/>
            <person name="Lipzen A."/>
            <person name="Chen C."/>
            <person name="Yan M."/>
            <person name="Daum C."/>
            <person name="Ng V."/>
            <person name="Clum A."/>
            <person name="Steindorff A."/>
            <person name="Ohm R.A."/>
            <person name="Martin F."/>
            <person name="Silar P."/>
            <person name="Natvig D.O."/>
            <person name="Lalanne C."/>
            <person name="Gautier V."/>
            <person name="Ament-Velasquez S.L."/>
            <person name="Kruys A."/>
            <person name="Hutchinson M.I."/>
            <person name="Powell A.J."/>
            <person name="Barry K."/>
            <person name="Miller A.N."/>
            <person name="Grigoriev I.V."/>
            <person name="Debuchy R."/>
            <person name="Gladieux P."/>
            <person name="Hiltunen Thoren M."/>
            <person name="Johannesson H."/>
        </authorList>
    </citation>
    <scope>NUCLEOTIDE SEQUENCE</scope>
    <source>
        <strain evidence="2">CBS 168.71</strain>
    </source>
</reference>
<protein>
    <submittedName>
        <fullName evidence="2">Uncharacterized protein</fullName>
    </submittedName>
</protein>
<name>A0AAE0HDK1_9PEZI</name>
<evidence type="ECO:0000256" key="1">
    <source>
        <dbReference type="SAM" id="MobiDB-lite"/>
    </source>
</evidence>
<sequence>MMTSLGRIANSAVSLTNENTLALVNINLDFSLFRCKPAQEFLPVGSALTIRRREEAETGPTHRTACKLGFLFHEVIPDTPKLIKAFGRRVSEILSRPGINPQGTEKDGPFKPFVGADCTSVWAAATSGSSSIGVLLLACMLADAWDAKTATSIWVEIIEERKKKIRADADASKLVNPHTSTAAQQEYTRAELASWDASVRAWLRRAGASMKVQRTQFAIIAQNLTIPYPRATCTYDTVTLTWTRAMEVLEKLLDNLPQAACDRAVIRGISAWHLYPDLLVFQEEATKVSFRDPLFQASAILSLGLEYKGQPSDNFIRWSLALSHLRYYGNPVPVRSNEQLSRVHMSQLWLVALGAIFCKWQVPYTKFDDALRWFEELGKKLHQTTRSRAELSWLSHLCAAATGLDGERRKTATMLVKYGWRRGANFLGGNIAPDVKLAFFGLCNENVMDALSQETHVDSGIQYLRGIASALLINAEDAVISYEGEIAGLKYSEWASIRPISEHLAERRGTANCLNNGRPTNQRYARWLHCETTGIPGHNIKLEMELQERWVKVESSGEICKVVTEEENLLHVPAGAKKELMWNKPPNLFAGPVGFKHLFGPWGLSNKTYGLWIRGNKYADCVRYLDSRLKAHFERPPFLERGLEWLQGMNCADNVVEYLSAMMKPSPVSTRLPWSEQFSTKLPQRGTKRKRHASPQAPSSKRAEERAMTDFENDHGVDDEVDHEPADCFFMMNFAFRPPIAWLLSLRALELANEVYDRLPSATVSIQVTEQELIKAHWLPLSIQDALRAESNADAYLTACIPASQHLKSMGRAQSFACVAMFESGRFNIDPAKLNEVIALCSEDSIFVSEILLSDPSMDAEKLSIRHIIGNVGVPGMVCMVSPTEPRIRSLGHDASLVSHAPYDGPLTEKFRGTSLHLSFTTWKIPLDWDSTGDIDQEIHLIESVVSVQDQGKWVADIDVLGVETDGLDIISFSCECESEPSSYAQNVVSISSWEEFLDQPPCIGILQTKKNWAARLAAASILIQQGNGHTAAILKGGKLCWNCLREAYEDPEPHLPQTIIL</sequence>
<dbReference type="EMBL" id="JAUEPN010000005">
    <property type="protein sequence ID" value="KAK3294491.1"/>
    <property type="molecule type" value="Genomic_DNA"/>
</dbReference>
<reference evidence="2" key="2">
    <citation type="submission" date="2023-06" db="EMBL/GenBank/DDBJ databases">
        <authorList>
            <consortium name="Lawrence Berkeley National Laboratory"/>
            <person name="Haridas S."/>
            <person name="Hensen N."/>
            <person name="Bonometti L."/>
            <person name="Westerberg I."/>
            <person name="Brannstrom I.O."/>
            <person name="Guillou S."/>
            <person name="Cros-Aarteil S."/>
            <person name="Calhoun S."/>
            <person name="Kuo A."/>
            <person name="Mondo S."/>
            <person name="Pangilinan J."/>
            <person name="Riley R."/>
            <person name="Labutti K."/>
            <person name="Andreopoulos B."/>
            <person name="Lipzen A."/>
            <person name="Chen C."/>
            <person name="Yanf M."/>
            <person name="Daum C."/>
            <person name="Ng V."/>
            <person name="Clum A."/>
            <person name="Steindorff A."/>
            <person name="Ohm R."/>
            <person name="Martin F."/>
            <person name="Silar P."/>
            <person name="Natvig D."/>
            <person name="Lalanne C."/>
            <person name="Gautier V."/>
            <person name="Ament-Velasquez S.L."/>
            <person name="Kruys A."/>
            <person name="Hutchinson M.I."/>
            <person name="Powell A.J."/>
            <person name="Barry K."/>
            <person name="Miller A.N."/>
            <person name="Grigoriev I.V."/>
            <person name="Debuchy R."/>
            <person name="Gladieux P."/>
            <person name="Thoren M.H."/>
            <person name="Johannesson H."/>
        </authorList>
    </citation>
    <scope>NUCLEOTIDE SEQUENCE</scope>
    <source>
        <strain evidence="2">CBS 168.71</strain>
    </source>
</reference>
<evidence type="ECO:0000313" key="2">
    <source>
        <dbReference type="EMBL" id="KAK3294491.1"/>
    </source>
</evidence>
<evidence type="ECO:0000313" key="3">
    <source>
        <dbReference type="Proteomes" id="UP001278766"/>
    </source>
</evidence>
<proteinExistence type="predicted"/>
<comment type="caution">
    <text evidence="2">The sequence shown here is derived from an EMBL/GenBank/DDBJ whole genome shotgun (WGS) entry which is preliminary data.</text>
</comment>
<dbReference type="AlphaFoldDB" id="A0AAE0HDK1"/>
<dbReference type="RefSeq" id="XP_062658005.1">
    <property type="nucleotide sequence ID" value="XM_062799020.1"/>
</dbReference>
<keyword evidence="3" id="KW-1185">Reference proteome</keyword>
<gene>
    <name evidence="2" type="ORF">B0H64DRAFT_188735</name>
</gene>
<organism evidence="2 3">
    <name type="scientific">Chaetomium fimeti</name>
    <dbReference type="NCBI Taxonomy" id="1854472"/>
    <lineage>
        <taxon>Eukaryota</taxon>
        <taxon>Fungi</taxon>
        <taxon>Dikarya</taxon>
        <taxon>Ascomycota</taxon>
        <taxon>Pezizomycotina</taxon>
        <taxon>Sordariomycetes</taxon>
        <taxon>Sordariomycetidae</taxon>
        <taxon>Sordariales</taxon>
        <taxon>Chaetomiaceae</taxon>
        <taxon>Chaetomium</taxon>
    </lineage>
</organism>
<accession>A0AAE0HDK1</accession>
<dbReference type="GeneID" id="87835968"/>
<feature type="region of interest" description="Disordered" evidence="1">
    <location>
        <begin position="679"/>
        <end position="706"/>
    </location>
</feature>